<dbReference type="PROSITE" id="PS50263">
    <property type="entry name" value="CN_HYDROLASE"/>
    <property type="match status" value="1"/>
</dbReference>
<evidence type="ECO:0000256" key="1">
    <source>
        <dbReference type="ARBA" id="ARBA00022801"/>
    </source>
</evidence>
<comment type="caution">
    <text evidence="4">The sequence shown here is derived from an EMBL/GenBank/DDBJ whole genome shotgun (WGS) entry which is preliminary data.</text>
</comment>
<protein>
    <submittedName>
        <fullName evidence="4">N-carbamoylputrescine amidase</fullName>
    </submittedName>
</protein>
<dbReference type="RefSeq" id="WP_106454629.1">
    <property type="nucleotide sequence ID" value="NZ_PXYH01000028.1"/>
</dbReference>
<keyword evidence="1" id="KW-0378">Hydrolase</keyword>
<feature type="domain" description="CN hydrolase" evidence="3">
    <location>
        <begin position="4"/>
        <end position="261"/>
    </location>
</feature>
<dbReference type="NCBIfam" id="TIGR03381">
    <property type="entry name" value="agmatine_aguB"/>
    <property type="match status" value="1"/>
</dbReference>
<evidence type="ECO:0000313" key="4">
    <source>
        <dbReference type="EMBL" id="PSJ37469.1"/>
    </source>
</evidence>
<accession>A0A2P7QHN9</accession>
<dbReference type="Proteomes" id="UP000242181">
    <property type="component" value="Unassembled WGS sequence"/>
</dbReference>
<organism evidence="4 5">
    <name type="scientific">Zobellella taiwanensis</name>
    <dbReference type="NCBI Taxonomy" id="347535"/>
    <lineage>
        <taxon>Bacteria</taxon>
        <taxon>Pseudomonadati</taxon>
        <taxon>Pseudomonadota</taxon>
        <taxon>Gammaproteobacteria</taxon>
        <taxon>Aeromonadales</taxon>
        <taxon>Aeromonadaceae</taxon>
        <taxon>Zobellella</taxon>
    </lineage>
</organism>
<dbReference type="PANTHER" id="PTHR43674:SF2">
    <property type="entry name" value="BETA-UREIDOPROPIONASE"/>
    <property type="match status" value="1"/>
</dbReference>
<dbReference type="GO" id="GO:0050126">
    <property type="term" value="F:N-carbamoylputrescine amidase activity"/>
    <property type="evidence" value="ECO:0007669"/>
    <property type="project" value="InterPro"/>
</dbReference>
<dbReference type="GO" id="GO:0033388">
    <property type="term" value="P:putrescine biosynthetic process from arginine"/>
    <property type="evidence" value="ECO:0007669"/>
    <property type="project" value="TreeGrafter"/>
</dbReference>
<dbReference type="EMBL" id="PXYH01000028">
    <property type="protein sequence ID" value="PSJ37469.1"/>
    <property type="molecule type" value="Genomic_DNA"/>
</dbReference>
<evidence type="ECO:0000259" key="3">
    <source>
        <dbReference type="PROSITE" id="PS50263"/>
    </source>
</evidence>
<dbReference type="AlphaFoldDB" id="A0A2P7QHN9"/>
<dbReference type="Pfam" id="PF00795">
    <property type="entry name" value="CN_hydrolase"/>
    <property type="match status" value="1"/>
</dbReference>
<name>A0A2P7QHN9_9GAMM</name>
<dbReference type="InterPro" id="IPR003010">
    <property type="entry name" value="C-N_Hydrolase"/>
</dbReference>
<dbReference type="SUPFAM" id="SSF56317">
    <property type="entry name" value="Carbon-nitrogen hydrolase"/>
    <property type="match status" value="1"/>
</dbReference>
<dbReference type="InterPro" id="IPR017755">
    <property type="entry name" value="N-carbamoylputrescine_amidase"/>
</dbReference>
<dbReference type="InterPro" id="IPR050345">
    <property type="entry name" value="Aliph_Amidase/BUP"/>
</dbReference>
<dbReference type="PANTHER" id="PTHR43674">
    <property type="entry name" value="NITRILASE C965.09-RELATED"/>
    <property type="match status" value="1"/>
</dbReference>
<evidence type="ECO:0000313" key="5">
    <source>
        <dbReference type="Proteomes" id="UP000242181"/>
    </source>
</evidence>
<dbReference type="InterPro" id="IPR036526">
    <property type="entry name" value="C-N_Hydrolase_sf"/>
</dbReference>
<reference evidence="4 5" key="1">
    <citation type="submission" date="2018-03" db="EMBL/GenBank/DDBJ databases">
        <title>The draft genome of Zobellella taiwanensis JCM 13381.</title>
        <authorList>
            <person name="Liu L."/>
            <person name="Li L."/>
            <person name="Wang T."/>
            <person name="Zhang X."/>
            <person name="Liang L."/>
        </authorList>
    </citation>
    <scope>NUCLEOTIDE SEQUENCE [LARGE SCALE GENOMIC DNA]</scope>
    <source>
        <strain evidence="4 5">JCM 13381</strain>
    </source>
</reference>
<dbReference type="OrthoDB" id="9803803at2"/>
<evidence type="ECO:0000256" key="2">
    <source>
        <dbReference type="ARBA" id="ARBA00034122"/>
    </source>
</evidence>
<sequence length="296" mass="33166">MAMVTVAATQMACSWNKEENIARAERLVRQAAAQGAQIILIQELFETPYFCIDQSPEHFALAQEVDNSPLIRHFQALARELEVVLPLSFFERAGYAHYNSLVVIDADGSLLDVYRKTHIPNGPAYQEKQFFTPGDTGFKVWQTRYAKIGVGICWDQWFPETARSLALMGAELIFFPTAIGSEPAYPEIDSQPHWTRTQQGHAAANLVPVIASNRIGTEQSKYIDGLEMTFYGSSFIADQFGELVQQADKTSECVLVHSFDLDAIAKTRISWGLFRDRRPAMYQTLMTSDGKTPGGR</sequence>
<dbReference type="CDD" id="cd07573">
    <property type="entry name" value="CPA"/>
    <property type="match status" value="1"/>
</dbReference>
<keyword evidence="5" id="KW-1185">Reference proteome</keyword>
<comment type="similarity">
    <text evidence="2">Belongs to the carbon-nitrogen hydrolase superfamily.</text>
</comment>
<dbReference type="Gene3D" id="3.60.110.10">
    <property type="entry name" value="Carbon-nitrogen hydrolase"/>
    <property type="match status" value="1"/>
</dbReference>
<proteinExistence type="inferred from homology"/>
<gene>
    <name evidence="4" type="primary">aguB</name>
    <name evidence="4" type="ORF">C7I36_15705</name>
</gene>